<dbReference type="PROSITE" id="PS00409">
    <property type="entry name" value="PROKAR_NTER_METHYL"/>
    <property type="match status" value="1"/>
</dbReference>
<dbReference type="SUPFAM" id="SSF54523">
    <property type="entry name" value="Pili subunits"/>
    <property type="match status" value="1"/>
</dbReference>
<name>A0ABU5PB70_9PSED</name>
<evidence type="ECO:0000313" key="3">
    <source>
        <dbReference type="Proteomes" id="UP001292571"/>
    </source>
</evidence>
<dbReference type="NCBIfam" id="TIGR02532">
    <property type="entry name" value="IV_pilin_GFxxxE"/>
    <property type="match status" value="1"/>
</dbReference>
<keyword evidence="1" id="KW-1133">Transmembrane helix</keyword>
<accession>A0ABU5PB70</accession>
<protein>
    <submittedName>
        <fullName evidence="2">Prepilin-type N-terminal cleavage/methylation domain-containing protein</fullName>
    </submittedName>
</protein>
<comment type="caution">
    <text evidence="2">The sequence shown here is derived from an EMBL/GenBank/DDBJ whole genome shotgun (WGS) entry which is preliminary data.</text>
</comment>
<keyword evidence="3" id="KW-1185">Reference proteome</keyword>
<gene>
    <name evidence="2" type="ORF">SOP97_13170</name>
</gene>
<sequence length="136" mass="14024">MKTNSCKGFTLIELTVVVAIIVILVAIALPVYQGFARKSADNACLIEAKSYVNDVLVRLSDSQVPYAPSVTGACSFYSGANAALTITGSFTATSRAPGTSIVTCNLASGGSCRNWGLPCLALALGRAVAPPVRLGR</sequence>
<dbReference type="Pfam" id="PF07963">
    <property type="entry name" value="N_methyl"/>
    <property type="match status" value="1"/>
</dbReference>
<organism evidence="2 3">
    <name type="scientific">Pseudomonas spirodelae</name>
    <dbReference type="NCBI Taxonomy" id="3101751"/>
    <lineage>
        <taxon>Bacteria</taxon>
        <taxon>Pseudomonadati</taxon>
        <taxon>Pseudomonadota</taxon>
        <taxon>Gammaproteobacteria</taxon>
        <taxon>Pseudomonadales</taxon>
        <taxon>Pseudomonadaceae</taxon>
        <taxon>Pseudomonas</taxon>
    </lineage>
</organism>
<dbReference type="Proteomes" id="UP001292571">
    <property type="component" value="Unassembled WGS sequence"/>
</dbReference>
<dbReference type="InterPro" id="IPR012902">
    <property type="entry name" value="N_methyl_site"/>
</dbReference>
<evidence type="ECO:0000256" key="1">
    <source>
        <dbReference type="SAM" id="Phobius"/>
    </source>
</evidence>
<reference evidence="2 3" key="1">
    <citation type="submission" date="2023-12" db="EMBL/GenBank/DDBJ databases">
        <title>Pseudomonas sp. T5W1.</title>
        <authorList>
            <person name="Maltman C."/>
        </authorList>
    </citation>
    <scope>NUCLEOTIDE SEQUENCE [LARGE SCALE GENOMIC DNA]</scope>
    <source>
        <strain evidence="2 3">T5W1</strain>
    </source>
</reference>
<dbReference type="EMBL" id="JAYEET010000039">
    <property type="protein sequence ID" value="MEA1606758.1"/>
    <property type="molecule type" value="Genomic_DNA"/>
</dbReference>
<evidence type="ECO:0000313" key="2">
    <source>
        <dbReference type="EMBL" id="MEA1606758.1"/>
    </source>
</evidence>
<dbReference type="InterPro" id="IPR045584">
    <property type="entry name" value="Pilin-like"/>
</dbReference>
<dbReference type="RefSeq" id="WP_322949421.1">
    <property type="nucleotide sequence ID" value="NZ_JAYEET010000039.1"/>
</dbReference>
<feature type="transmembrane region" description="Helical" evidence="1">
    <location>
        <begin position="12"/>
        <end position="32"/>
    </location>
</feature>
<keyword evidence="1" id="KW-0472">Membrane</keyword>
<dbReference type="Gene3D" id="3.30.700.10">
    <property type="entry name" value="Glycoprotein, Type 4 Pilin"/>
    <property type="match status" value="1"/>
</dbReference>
<keyword evidence="1" id="KW-0812">Transmembrane</keyword>
<proteinExistence type="predicted"/>